<dbReference type="InterPro" id="IPR004821">
    <property type="entry name" value="Cyt_trans-like"/>
</dbReference>
<keyword evidence="8" id="KW-0274">FAD</keyword>
<dbReference type="Pfam" id="PF06574">
    <property type="entry name" value="FAD_syn"/>
    <property type="match status" value="1"/>
</dbReference>
<dbReference type="GO" id="GO:0008531">
    <property type="term" value="F:riboflavin kinase activity"/>
    <property type="evidence" value="ECO:0007669"/>
    <property type="project" value="UniProtKB-EC"/>
</dbReference>
<dbReference type="RefSeq" id="WP_369344627.1">
    <property type="nucleotide sequence ID" value="NZ_CP129674.1"/>
</dbReference>
<keyword evidence="5" id="KW-0808">Transferase</keyword>
<comment type="catalytic activity">
    <reaction evidence="11">
        <text>FMN + ATP + H(+) = FAD + diphosphate</text>
        <dbReference type="Rhea" id="RHEA:17237"/>
        <dbReference type="ChEBI" id="CHEBI:15378"/>
        <dbReference type="ChEBI" id="CHEBI:30616"/>
        <dbReference type="ChEBI" id="CHEBI:33019"/>
        <dbReference type="ChEBI" id="CHEBI:57692"/>
        <dbReference type="ChEBI" id="CHEBI:58210"/>
        <dbReference type="EC" id="2.7.7.2"/>
    </reaction>
</comment>
<comment type="pathway">
    <text evidence="1">Cofactor biosynthesis; FAD biosynthesis; FAD from FMN: step 1/1.</text>
</comment>
<dbReference type="PANTHER" id="PTHR22749:SF6">
    <property type="entry name" value="RIBOFLAVIN KINASE"/>
    <property type="match status" value="1"/>
</dbReference>
<evidence type="ECO:0000256" key="3">
    <source>
        <dbReference type="ARBA" id="ARBA00022630"/>
    </source>
</evidence>
<dbReference type="EMBL" id="CP129674">
    <property type="protein sequence ID" value="XDS45086.1"/>
    <property type="molecule type" value="Genomic_DNA"/>
</dbReference>
<proteinExistence type="inferred from homology"/>
<keyword evidence="13" id="KW-0418">Kinase</keyword>
<evidence type="ECO:0000256" key="7">
    <source>
        <dbReference type="ARBA" id="ARBA00022741"/>
    </source>
</evidence>
<dbReference type="InterPro" id="IPR015864">
    <property type="entry name" value="FAD_synthase"/>
</dbReference>
<dbReference type="Pfam" id="PF01687">
    <property type="entry name" value="Flavokinase"/>
    <property type="match status" value="1"/>
</dbReference>
<keyword evidence="4" id="KW-0288">FMN</keyword>
<dbReference type="SUPFAM" id="SSF52374">
    <property type="entry name" value="Nucleotidylyl transferase"/>
    <property type="match status" value="1"/>
</dbReference>
<name>A0AB39U8C4_9BIFI</name>
<sequence>MRISRLTPDESGIVPWPTLSVSKKAVVTVGVFDGMHRGHTALLERVKTLAEQQRAYSVVVMFDPRPGVVHQFVKDHHGLEPTAEDVATDPQALMSVDERAHRMAQLGIDHLLIVSYGMAFAAKSYRFFLGQLVGKLGMRTLVLGSDAAMGSNRSGDIAAIQRLAEATGVFQLDVVEDLGPGYTRVPRAIVPQAPKEAGEPDDPLTHMNKDEQRAWSKSHDAAKVRVWSSTNVRYLLSQGRMVEANDALGHSHVIEGEVVHGEQRGRNLGFPTANLGDSVGGYIPVDGVYAGWLIDLGEHGKDFDNLEGEDTAAISQANVDARVSPGSPWRWPAAISIGTKETYEEETGLQQRVVEAYAMSDHWLDLYDHDVRIEFTNFLRPQFKYNSSEELVAQLKNDEQKSLTLLKTK</sequence>
<dbReference type="SMART" id="SM00904">
    <property type="entry name" value="Flavokinase"/>
    <property type="match status" value="1"/>
</dbReference>
<dbReference type="Gene3D" id="3.40.50.620">
    <property type="entry name" value="HUPs"/>
    <property type="match status" value="1"/>
</dbReference>
<keyword evidence="9" id="KW-0067">ATP-binding</keyword>
<reference evidence="13" key="1">
    <citation type="submission" date="2023-07" db="EMBL/GenBank/DDBJ databases">
        <title>Bifidobacterium aquikefiriaerophilum sp. nov. and Bifidobacterium eccum sp. nov., isolated from water kefir.</title>
        <authorList>
            <person name="Breselge S."/>
            <person name="Bellassi P."/>
            <person name="Barcenilla C."/>
            <person name="Alvarez-Ordonez A."/>
            <person name="Morelli L."/>
            <person name="Cotter P.D."/>
        </authorList>
    </citation>
    <scope>NUCLEOTIDE SEQUENCE</scope>
    <source>
        <strain evidence="13">WK041_4_12</strain>
    </source>
</reference>
<evidence type="ECO:0000256" key="2">
    <source>
        <dbReference type="ARBA" id="ARBA00010214"/>
    </source>
</evidence>
<dbReference type="InterPro" id="IPR023465">
    <property type="entry name" value="Riboflavin_kinase_dom_sf"/>
</dbReference>
<dbReference type="KEGG" id="baqk:QN215_02875"/>
<dbReference type="GO" id="GO:0003919">
    <property type="term" value="F:FMN adenylyltransferase activity"/>
    <property type="evidence" value="ECO:0007669"/>
    <property type="project" value="UniProtKB-EC"/>
</dbReference>
<evidence type="ECO:0000313" key="13">
    <source>
        <dbReference type="EMBL" id="XDS45086.1"/>
    </source>
</evidence>
<accession>A0AB39U8C4</accession>
<evidence type="ECO:0000256" key="6">
    <source>
        <dbReference type="ARBA" id="ARBA00022695"/>
    </source>
</evidence>
<dbReference type="Gene3D" id="2.40.30.30">
    <property type="entry name" value="Riboflavin kinase-like"/>
    <property type="match status" value="1"/>
</dbReference>
<organism evidence="13">
    <name type="scientific">Bifidobacterium aquikefiricola</name>
    <dbReference type="NCBI Taxonomy" id="3059038"/>
    <lineage>
        <taxon>Bacteria</taxon>
        <taxon>Bacillati</taxon>
        <taxon>Actinomycetota</taxon>
        <taxon>Actinomycetes</taxon>
        <taxon>Bifidobacteriales</taxon>
        <taxon>Bifidobacteriaceae</taxon>
        <taxon>Bifidobacterium</taxon>
    </lineage>
</organism>
<evidence type="ECO:0000256" key="10">
    <source>
        <dbReference type="ARBA" id="ARBA00047880"/>
    </source>
</evidence>
<evidence type="ECO:0000256" key="8">
    <source>
        <dbReference type="ARBA" id="ARBA00022827"/>
    </source>
</evidence>
<feature type="domain" description="Riboflavin kinase" evidence="12">
    <location>
        <begin position="247"/>
        <end position="407"/>
    </location>
</feature>
<protein>
    <submittedName>
        <fullName evidence="13">Riboflavin kinase</fullName>
    </submittedName>
</protein>
<dbReference type="InterPro" id="IPR015865">
    <property type="entry name" value="Riboflavin_kinase_bac/euk"/>
</dbReference>
<dbReference type="AlphaFoldDB" id="A0AB39U8C4"/>
<evidence type="ECO:0000256" key="11">
    <source>
        <dbReference type="ARBA" id="ARBA00049494"/>
    </source>
</evidence>
<keyword evidence="6" id="KW-0548">Nucleotidyltransferase</keyword>
<dbReference type="InterPro" id="IPR023468">
    <property type="entry name" value="Riboflavin_kinase"/>
</dbReference>
<dbReference type="GO" id="GO:0009231">
    <property type="term" value="P:riboflavin biosynthetic process"/>
    <property type="evidence" value="ECO:0007669"/>
    <property type="project" value="InterPro"/>
</dbReference>
<dbReference type="GO" id="GO:0009398">
    <property type="term" value="P:FMN biosynthetic process"/>
    <property type="evidence" value="ECO:0007669"/>
    <property type="project" value="TreeGrafter"/>
</dbReference>
<keyword evidence="7" id="KW-0547">Nucleotide-binding</keyword>
<dbReference type="SUPFAM" id="SSF82114">
    <property type="entry name" value="Riboflavin kinase-like"/>
    <property type="match status" value="1"/>
</dbReference>
<evidence type="ECO:0000259" key="12">
    <source>
        <dbReference type="SMART" id="SM00904"/>
    </source>
</evidence>
<dbReference type="InterPro" id="IPR014729">
    <property type="entry name" value="Rossmann-like_a/b/a_fold"/>
</dbReference>
<gene>
    <name evidence="13" type="ORF">QN215_02875</name>
</gene>
<comment type="catalytic activity">
    <reaction evidence="10">
        <text>riboflavin + ATP = FMN + ADP + H(+)</text>
        <dbReference type="Rhea" id="RHEA:14357"/>
        <dbReference type="ChEBI" id="CHEBI:15378"/>
        <dbReference type="ChEBI" id="CHEBI:30616"/>
        <dbReference type="ChEBI" id="CHEBI:57986"/>
        <dbReference type="ChEBI" id="CHEBI:58210"/>
        <dbReference type="ChEBI" id="CHEBI:456216"/>
        <dbReference type="EC" id="2.7.1.26"/>
    </reaction>
</comment>
<dbReference type="PANTHER" id="PTHR22749">
    <property type="entry name" value="RIBOFLAVIN KINASE/FMN ADENYLYLTRANSFERASE"/>
    <property type="match status" value="1"/>
</dbReference>
<evidence type="ECO:0000256" key="9">
    <source>
        <dbReference type="ARBA" id="ARBA00022840"/>
    </source>
</evidence>
<evidence type="ECO:0000256" key="5">
    <source>
        <dbReference type="ARBA" id="ARBA00022679"/>
    </source>
</evidence>
<dbReference type="CDD" id="cd02064">
    <property type="entry name" value="FAD_synthetase_N"/>
    <property type="match status" value="1"/>
</dbReference>
<dbReference type="NCBIfam" id="TIGR00125">
    <property type="entry name" value="cyt_tran_rel"/>
    <property type="match status" value="1"/>
</dbReference>
<evidence type="ECO:0000256" key="4">
    <source>
        <dbReference type="ARBA" id="ARBA00022643"/>
    </source>
</evidence>
<comment type="similarity">
    <text evidence="2">Belongs to the RibF family.</text>
</comment>
<dbReference type="GO" id="GO:0005524">
    <property type="term" value="F:ATP binding"/>
    <property type="evidence" value="ECO:0007669"/>
    <property type="project" value="UniProtKB-KW"/>
</dbReference>
<keyword evidence="3" id="KW-0285">Flavoprotein</keyword>
<evidence type="ECO:0000256" key="1">
    <source>
        <dbReference type="ARBA" id="ARBA00004726"/>
    </source>
</evidence>